<name>A0ABS5XME0_9GAMM</name>
<gene>
    <name evidence="2" type="ORF">J7302_22420</name>
</gene>
<feature type="transmembrane region" description="Helical" evidence="1">
    <location>
        <begin position="63"/>
        <end position="84"/>
    </location>
</feature>
<comment type="caution">
    <text evidence="2">The sequence shown here is derived from an EMBL/GenBank/DDBJ whole genome shotgun (WGS) entry which is preliminary data.</text>
</comment>
<dbReference type="EMBL" id="JAGTIS010000017">
    <property type="protein sequence ID" value="MBT8768864.1"/>
    <property type="molecule type" value="Genomic_DNA"/>
</dbReference>
<proteinExistence type="predicted"/>
<keyword evidence="3" id="KW-1185">Reference proteome</keyword>
<evidence type="ECO:0000313" key="2">
    <source>
        <dbReference type="EMBL" id="MBT8768864.1"/>
    </source>
</evidence>
<keyword evidence="1" id="KW-0812">Transmembrane</keyword>
<dbReference type="RefSeq" id="WP_215379905.1">
    <property type="nucleotide sequence ID" value="NZ_JAGTIS010000017.1"/>
</dbReference>
<dbReference type="Proteomes" id="UP001519667">
    <property type="component" value="Unassembled WGS sequence"/>
</dbReference>
<organism evidence="2 3">
    <name type="scientific">Metapseudomonas boanensis</name>
    <dbReference type="NCBI Taxonomy" id="2822138"/>
    <lineage>
        <taxon>Bacteria</taxon>
        <taxon>Pseudomonadati</taxon>
        <taxon>Pseudomonadota</taxon>
        <taxon>Gammaproteobacteria</taxon>
        <taxon>Pseudomonadales</taxon>
        <taxon>Pseudomonadaceae</taxon>
        <taxon>Metapseudomonas</taxon>
    </lineage>
</organism>
<keyword evidence="1" id="KW-0472">Membrane</keyword>
<evidence type="ECO:0000256" key="1">
    <source>
        <dbReference type="SAM" id="Phobius"/>
    </source>
</evidence>
<sequence>MKIYSGCPAGANLPAKLKIREPISTYKEFVYQFYRSATQSESEVLNAGDEQVMDKRANISASWQMLAVLVLSPLALIGGGWLGYDYI</sequence>
<reference evidence="2 3" key="1">
    <citation type="submission" date="2021-04" db="EMBL/GenBank/DDBJ databases">
        <title>Pseudomonas boanensis sp. nov., a bacterium isolated from river water used for household purposes in Boane District, Mozambique.</title>
        <authorList>
            <person name="Nicklasson M."/>
            <person name="Martin-Rodriguez A.J."/>
            <person name="Thorell K."/>
            <person name="Neves L."/>
            <person name="Mussagy A."/>
            <person name="Rydberg H.A."/>
            <person name="Hernroth B."/>
            <person name="Svensson-Stadler L."/>
            <person name="Sjoling A."/>
        </authorList>
    </citation>
    <scope>NUCLEOTIDE SEQUENCE [LARGE SCALE GENOMIC DNA]</scope>
    <source>
        <strain evidence="2 3">DB1</strain>
    </source>
</reference>
<evidence type="ECO:0000313" key="3">
    <source>
        <dbReference type="Proteomes" id="UP001519667"/>
    </source>
</evidence>
<keyword evidence="1" id="KW-1133">Transmembrane helix</keyword>
<protein>
    <submittedName>
        <fullName evidence="2">Uncharacterized protein</fullName>
    </submittedName>
</protein>
<accession>A0ABS5XME0</accession>